<feature type="transmembrane region" description="Helical" evidence="1">
    <location>
        <begin position="53"/>
        <end position="78"/>
    </location>
</feature>
<dbReference type="EMBL" id="JANIIK010000109">
    <property type="protein sequence ID" value="KAJ3598353.1"/>
    <property type="molecule type" value="Genomic_DNA"/>
</dbReference>
<keyword evidence="1" id="KW-1133">Transmembrane helix</keyword>
<organism evidence="2 3">
    <name type="scientific">Muraenolepis orangiensis</name>
    <name type="common">Patagonian moray cod</name>
    <dbReference type="NCBI Taxonomy" id="630683"/>
    <lineage>
        <taxon>Eukaryota</taxon>
        <taxon>Metazoa</taxon>
        <taxon>Chordata</taxon>
        <taxon>Craniata</taxon>
        <taxon>Vertebrata</taxon>
        <taxon>Euteleostomi</taxon>
        <taxon>Actinopterygii</taxon>
        <taxon>Neopterygii</taxon>
        <taxon>Teleostei</taxon>
        <taxon>Neoteleostei</taxon>
        <taxon>Acanthomorphata</taxon>
        <taxon>Zeiogadaria</taxon>
        <taxon>Gadariae</taxon>
        <taxon>Gadiformes</taxon>
        <taxon>Muraenolepidoidei</taxon>
        <taxon>Muraenolepididae</taxon>
        <taxon>Muraenolepis</taxon>
    </lineage>
</organism>
<keyword evidence="1" id="KW-0472">Membrane</keyword>
<dbReference type="Proteomes" id="UP001148018">
    <property type="component" value="Unassembled WGS sequence"/>
</dbReference>
<protein>
    <submittedName>
        <fullName evidence="2">Uncharacterized protein</fullName>
    </submittedName>
</protein>
<reference evidence="2" key="1">
    <citation type="submission" date="2022-07" db="EMBL/GenBank/DDBJ databases">
        <title>Chromosome-level genome of Muraenolepis orangiensis.</title>
        <authorList>
            <person name="Kim J."/>
        </authorList>
    </citation>
    <scope>NUCLEOTIDE SEQUENCE</scope>
    <source>
        <strain evidence="2">KU_S4_2022</strain>
        <tissue evidence="2">Muscle</tissue>
    </source>
</reference>
<proteinExistence type="predicted"/>
<gene>
    <name evidence="2" type="ORF">NHX12_001863</name>
</gene>
<evidence type="ECO:0000313" key="2">
    <source>
        <dbReference type="EMBL" id="KAJ3598353.1"/>
    </source>
</evidence>
<comment type="caution">
    <text evidence="2">The sequence shown here is derived from an EMBL/GenBank/DDBJ whole genome shotgun (WGS) entry which is preliminary data.</text>
</comment>
<name>A0A9Q0E3B9_9TELE</name>
<sequence length="88" mass="9685">MWKALLMLTQNLLSTLDNDDEDSINKTVTEFNQEENDPDIDKTTAATEASDQFTVIVVGVAVAMVALSVAVIVAIQLARRHMHSRQQG</sequence>
<keyword evidence="1" id="KW-0812">Transmembrane</keyword>
<accession>A0A9Q0E3B9</accession>
<evidence type="ECO:0000313" key="3">
    <source>
        <dbReference type="Proteomes" id="UP001148018"/>
    </source>
</evidence>
<evidence type="ECO:0000256" key="1">
    <source>
        <dbReference type="SAM" id="Phobius"/>
    </source>
</evidence>
<dbReference type="AlphaFoldDB" id="A0A9Q0E3B9"/>
<keyword evidence="3" id="KW-1185">Reference proteome</keyword>